<evidence type="ECO:0000259" key="6">
    <source>
        <dbReference type="Pfam" id="PF05154"/>
    </source>
</evidence>
<evidence type="ECO:0000256" key="3">
    <source>
        <dbReference type="ARBA" id="ARBA00022989"/>
    </source>
</evidence>
<dbReference type="AlphaFoldDB" id="A0A2P2E8F6"/>
<sequence length="102" mass="11640">MVEITQEDMIAIELRADEESKSPFQAYVFWFFLGLVGAHRFYIGHGKTGFLMAALTCSMIGLPISIAWWLADSVLLGSLLQHEREIVRDRIAREVLDLKRLS</sequence>
<gene>
    <name evidence="7" type="ORF">PbB2_00979</name>
</gene>
<dbReference type="InterPro" id="IPR007829">
    <property type="entry name" value="TM2"/>
</dbReference>
<organism evidence="7 8">
    <name type="scientific">Candidatus Phycosocius bacilliformis</name>
    <dbReference type="NCBI Taxonomy" id="1445552"/>
    <lineage>
        <taxon>Bacteria</taxon>
        <taxon>Pseudomonadati</taxon>
        <taxon>Pseudomonadota</taxon>
        <taxon>Alphaproteobacteria</taxon>
        <taxon>Caulobacterales</taxon>
        <taxon>Caulobacterales incertae sedis</taxon>
        <taxon>Candidatus Phycosocius</taxon>
    </lineage>
</organism>
<dbReference type="Proteomes" id="UP000245086">
    <property type="component" value="Unassembled WGS sequence"/>
</dbReference>
<keyword evidence="2 5" id="KW-0812">Transmembrane</keyword>
<feature type="domain" description="TM2" evidence="6">
    <location>
        <begin position="20"/>
        <end position="72"/>
    </location>
</feature>
<evidence type="ECO:0000256" key="1">
    <source>
        <dbReference type="ARBA" id="ARBA00004141"/>
    </source>
</evidence>
<keyword evidence="8" id="KW-1185">Reference proteome</keyword>
<comment type="caution">
    <text evidence="7">The sequence shown here is derived from an EMBL/GenBank/DDBJ whole genome shotgun (WGS) entry which is preliminary data.</text>
</comment>
<protein>
    <recommendedName>
        <fullName evidence="6">TM2 domain-containing protein</fullName>
    </recommendedName>
</protein>
<evidence type="ECO:0000313" key="7">
    <source>
        <dbReference type="EMBL" id="GBF57314.1"/>
    </source>
</evidence>
<dbReference type="Pfam" id="PF05154">
    <property type="entry name" value="TM2"/>
    <property type="match status" value="1"/>
</dbReference>
<dbReference type="EMBL" id="BFBR01000002">
    <property type="protein sequence ID" value="GBF57314.1"/>
    <property type="molecule type" value="Genomic_DNA"/>
</dbReference>
<reference evidence="7" key="1">
    <citation type="journal article" date="2018" name="Genome Announc.">
        <title>Draft Genome Sequence of "Candidatus Phycosocius bacilliformis," an Alphaproteobacterial Ectosymbiont of the Hydrocarbon-Producing Green Alga Botryococcus braunii.</title>
        <authorList>
            <person name="Tanabe Y."/>
            <person name="Yamaguchi H."/>
            <person name="Watanabe M.M."/>
        </authorList>
    </citation>
    <scope>NUCLEOTIDE SEQUENCE [LARGE SCALE GENOMIC DNA]</scope>
    <source>
        <strain evidence="7">BOTRYCO-2</strain>
    </source>
</reference>
<accession>A0A2P2E8F6</accession>
<feature type="transmembrane region" description="Helical" evidence="5">
    <location>
        <begin position="50"/>
        <end position="71"/>
    </location>
</feature>
<evidence type="ECO:0000256" key="4">
    <source>
        <dbReference type="ARBA" id="ARBA00023136"/>
    </source>
</evidence>
<evidence type="ECO:0000313" key="8">
    <source>
        <dbReference type="Proteomes" id="UP000245086"/>
    </source>
</evidence>
<keyword evidence="3 5" id="KW-1133">Transmembrane helix</keyword>
<comment type="subcellular location">
    <subcellularLocation>
        <location evidence="1">Membrane</location>
        <topology evidence="1">Multi-pass membrane protein</topology>
    </subcellularLocation>
</comment>
<dbReference type="GO" id="GO:0016020">
    <property type="term" value="C:membrane"/>
    <property type="evidence" value="ECO:0007669"/>
    <property type="project" value="UniProtKB-SubCell"/>
</dbReference>
<name>A0A2P2E8F6_9PROT</name>
<evidence type="ECO:0000256" key="5">
    <source>
        <dbReference type="SAM" id="Phobius"/>
    </source>
</evidence>
<proteinExistence type="predicted"/>
<evidence type="ECO:0000256" key="2">
    <source>
        <dbReference type="ARBA" id="ARBA00022692"/>
    </source>
</evidence>
<keyword evidence="4 5" id="KW-0472">Membrane</keyword>
<feature type="transmembrane region" description="Helical" evidence="5">
    <location>
        <begin position="24"/>
        <end position="43"/>
    </location>
</feature>